<organism evidence="2 3">
    <name type="scientific">Gandjariella thermophila</name>
    <dbReference type="NCBI Taxonomy" id="1931992"/>
    <lineage>
        <taxon>Bacteria</taxon>
        <taxon>Bacillati</taxon>
        <taxon>Actinomycetota</taxon>
        <taxon>Actinomycetes</taxon>
        <taxon>Pseudonocardiales</taxon>
        <taxon>Pseudonocardiaceae</taxon>
        <taxon>Gandjariella</taxon>
    </lineage>
</organism>
<keyword evidence="3" id="KW-1185">Reference proteome</keyword>
<feature type="domain" description="HTH marR-type" evidence="1">
    <location>
        <begin position="21"/>
        <end position="152"/>
    </location>
</feature>
<proteinExistence type="predicted"/>
<dbReference type="InterPro" id="IPR000835">
    <property type="entry name" value="HTH_MarR-typ"/>
</dbReference>
<evidence type="ECO:0000313" key="3">
    <source>
        <dbReference type="Proteomes" id="UP000298860"/>
    </source>
</evidence>
<name>A0A4D4JDZ1_9PSEU</name>
<evidence type="ECO:0000259" key="1">
    <source>
        <dbReference type="PROSITE" id="PS50995"/>
    </source>
</evidence>
<dbReference type="GO" id="GO:0003700">
    <property type="term" value="F:DNA-binding transcription factor activity"/>
    <property type="evidence" value="ECO:0007669"/>
    <property type="project" value="InterPro"/>
</dbReference>
<dbReference type="InterPro" id="IPR036388">
    <property type="entry name" value="WH-like_DNA-bd_sf"/>
</dbReference>
<sequence>MLTGRRSVTWAEANMAGDAGDQEAFQFVLALHRLLRTLRREAPAAGLSPTQVIVLAQLVTTGPLRLGELAAQVPCSQPTATTVVRGLEAAGLVRREPDPADRRAIRVMATEEGKEQMVSMAYGQAETLAKRMALLEPRERELLAAVQPVLLRLAAPDDCG</sequence>
<dbReference type="SUPFAM" id="SSF46785">
    <property type="entry name" value="Winged helix' DNA-binding domain"/>
    <property type="match status" value="1"/>
</dbReference>
<dbReference type="PROSITE" id="PS50995">
    <property type="entry name" value="HTH_MARR_2"/>
    <property type="match status" value="1"/>
</dbReference>
<accession>A0A4D4JDZ1</accession>
<comment type="caution">
    <text evidence="2">The sequence shown here is derived from an EMBL/GenBank/DDBJ whole genome shotgun (WGS) entry which is preliminary data.</text>
</comment>
<dbReference type="Gene3D" id="1.10.10.10">
    <property type="entry name" value="Winged helix-like DNA-binding domain superfamily/Winged helix DNA-binding domain"/>
    <property type="match status" value="1"/>
</dbReference>
<dbReference type="Proteomes" id="UP000298860">
    <property type="component" value="Unassembled WGS sequence"/>
</dbReference>
<dbReference type="Pfam" id="PF01047">
    <property type="entry name" value="MarR"/>
    <property type="match status" value="1"/>
</dbReference>
<gene>
    <name evidence="2" type="ORF">GTS_42020</name>
</gene>
<dbReference type="PANTHER" id="PTHR39515:SF2">
    <property type="entry name" value="HTH-TYPE TRANSCRIPTIONAL REGULATOR RV0880"/>
    <property type="match status" value="1"/>
</dbReference>
<dbReference type="InterPro" id="IPR036390">
    <property type="entry name" value="WH_DNA-bd_sf"/>
</dbReference>
<protein>
    <submittedName>
        <fullName evidence="2">MarR family transcriptional regulator</fullName>
    </submittedName>
</protein>
<evidence type="ECO:0000313" key="2">
    <source>
        <dbReference type="EMBL" id="GDY32569.1"/>
    </source>
</evidence>
<dbReference type="AlphaFoldDB" id="A0A4D4JDZ1"/>
<dbReference type="EMBL" id="BJFL01000026">
    <property type="protein sequence ID" value="GDY32569.1"/>
    <property type="molecule type" value="Genomic_DNA"/>
</dbReference>
<dbReference type="PANTHER" id="PTHR39515">
    <property type="entry name" value="CONSERVED PROTEIN"/>
    <property type="match status" value="1"/>
</dbReference>
<dbReference type="InterPro" id="IPR052526">
    <property type="entry name" value="HTH-type_Bedaq_tolerance"/>
</dbReference>
<reference evidence="3" key="1">
    <citation type="submission" date="2019-04" db="EMBL/GenBank/DDBJ databases">
        <title>Draft genome sequence of Pseudonocardiaceae bacterium SL3-2-4.</title>
        <authorList>
            <person name="Ningsih F."/>
            <person name="Yokota A."/>
            <person name="Sakai Y."/>
            <person name="Nanatani K."/>
            <person name="Yabe S."/>
            <person name="Oetari A."/>
            <person name="Sjamsuridzal W."/>
        </authorList>
    </citation>
    <scope>NUCLEOTIDE SEQUENCE [LARGE SCALE GENOMIC DNA]</scope>
    <source>
        <strain evidence="3">SL3-2-4</strain>
    </source>
</reference>
<dbReference type="SMART" id="SM00347">
    <property type="entry name" value="HTH_MARR"/>
    <property type="match status" value="1"/>
</dbReference>